<dbReference type="GO" id="GO:0007059">
    <property type="term" value="P:chromosome segregation"/>
    <property type="evidence" value="ECO:0007669"/>
    <property type="project" value="TreeGrafter"/>
</dbReference>
<dbReference type="PANTHER" id="PTHR33375:SF7">
    <property type="entry name" value="CHROMOSOME 2-PARTITIONING PROTEIN PARB-RELATED"/>
    <property type="match status" value="1"/>
</dbReference>
<reference evidence="1" key="1">
    <citation type="submission" date="2017-12" db="EMBL/GenBank/DDBJ databases">
        <title>Insights into the successfully spreading KPC-encoding IncII plasmids.</title>
        <authorList>
            <person name="Brandt C."/>
            <person name="Pletz M.W."/>
            <person name="Makarewicz O."/>
        </authorList>
    </citation>
    <scope>NUCLEOTIDE SEQUENCE</scope>
    <source>
        <strain evidence="1">UR15381</strain>
        <plasmid evidence="1">pUJ-1KPC</plasmid>
    </source>
</reference>
<sequence length="86" mass="9444">MAAGGRRLAALQLLLTENRIDAGYQVIVKRVSDELAVVASMVENNQRVAMHPAEQIAGFRKLSEQGKARRRLVTSWGMEVATFSAC</sequence>
<dbReference type="EMBL" id="MG700548">
    <property type="protein sequence ID" value="AVI43342.1"/>
    <property type="molecule type" value="Genomic_DNA"/>
</dbReference>
<dbReference type="SUPFAM" id="SSF109709">
    <property type="entry name" value="KorB DNA-binding domain-like"/>
    <property type="match status" value="1"/>
</dbReference>
<protein>
    <submittedName>
        <fullName evidence="1">Uncharacterized protein</fullName>
    </submittedName>
</protein>
<geneLocation type="plasmid" evidence="1">
    <name>pUJ-1KPC</name>
</geneLocation>
<organism evidence="1">
    <name type="scientific">Klebsiella pneumoniae</name>
    <dbReference type="NCBI Taxonomy" id="573"/>
    <lineage>
        <taxon>Bacteria</taxon>
        <taxon>Pseudomonadati</taxon>
        <taxon>Pseudomonadota</taxon>
        <taxon>Gammaproteobacteria</taxon>
        <taxon>Enterobacterales</taxon>
        <taxon>Enterobacteriaceae</taxon>
        <taxon>Klebsiella/Raoultella group</taxon>
        <taxon>Klebsiella</taxon>
        <taxon>Klebsiella pneumoniae complex</taxon>
    </lineage>
</organism>
<dbReference type="GO" id="GO:0005694">
    <property type="term" value="C:chromosome"/>
    <property type="evidence" value="ECO:0007669"/>
    <property type="project" value="TreeGrafter"/>
</dbReference>
<proteinExistence type="predicted"/>
<dbReference type="Gene3D" id="1.10.10.2830">
    <property type="match status" value="1"/>
</dbReference>
<keyword evidence="1" id="KW-0614">Plasmid</keyword>
<dbReference type="PANTHER" id="PTHR33375">
    <property type="entry name" value="CHROMOSOME-PARTITIONING PROTEIN PARB-RELATED"/>
    <property type="match status" value="1"/>
</dbReference>
<dbReference type="InterPro" id="IPR050336">
    <property type="entry name" value="Chromosome_partition/occlusion"/>
</dbReference>
<evidence type="ECO:0000313" key="1">
    <source>
        <dbReference type="EMBL" id="AVI43342.1"/>
    </source>
</evidence>
<name>A0A2P1BNQ9_KLEPN</name>
<dbReference type="AlphaFoldDB" id="A0A2P1BNQ9"/>
<accession>A0A2P1BNQ9</accession>